<dbReference type="Gene3D" id="2.60.40.1120">
    <property type="entry name" value="Carboxypeptidase-like, regulatory domain"/>
    <property type="match status" value="1"/>
</dbReference>
<feature type="signal peptide" evidence="8">
    <location>
        <begin position="1"/>
        <end position="40"/>
    </location>
</feature>
<dbReference type="InterPro" id="IPR023996">
    <property type="entry name" value="TonB-dep_OMP_SusC/RagA"/>
</dbReference>
<evidence type="ECO:0000313" key="10">
    <source>
        <dbReference type="EMBL" id="RZS72578.1"/>
    </source>
</evidence>
<evidence type="ECO:0000259" key="9">
    <source>
        <dbReference type="SMART" id="SM00965"/>
    </source>
</evidence>
<keyword evidence="5 7" id="KW-0472">Membrane</keyword>
<feature type="chain" id="PRO_5020444902" evidence="8">
    <location>
        <begin position="41"/>
        <end position="1140"/>
    </location>
</feature>
<evidence type="ECO:0000256" key="1">
    <source>
        <dbReference type="ARBA" id="ARBA00004571"/>
    </source>
</evidence>
<dbReference type="EMBL" id="SGXA01000002">
    <property type="protein sequence ID" value="RZS72578.1"/>
    <property type="molecule type" value="Genomic_DNA"/>
</dbReference>
<organism evidence="10 11">
    <name type="scientific">Pseudobacter ginsenosidimutans</name>
    <dbReference type="NCBI Taxonomy" id="661488"/>
    <lineage>
        <taxon>Bacteria</taxon>
        <taxon>Pseudomonadati</taxon>
        <taxon>Bacteroidota</taxon>
        <taxon>Chitinophagia</taxon>
        <taxon>Chitinophagales</taxon>
        <taxon>Chitinophagaceae</taxon>
        <taxon>Pseudobacter</taxon>
    </lineage>
</organism>
<dbReference type="SMART" id="SM00965">
    <property type="entry name" value="STN"/>
    <property type="match status" value="1"/>
</dbReference>
<keyword evidence="4 7" id="KW-0812">Transmembrane</keyword>
<dbReference type="NCBIfam" id="TIGR04057">
    <property type="entry name" value="SusC_RagA_signa"/>
    <property type="match status" value="1"/>
</dbReference>
<evidence type="ECO:0000256" key="5">
    <source>
        <dbReference type="ARBA" id="ARBA00023136"/>
    </source>
</evidence>
<keyword evidence="8" id="KW-0732">Signal</keyword>
<dbReference type="InterPro" id="IPR037066">
    <property type="entry name" value="Plug_dom_sf"/>
</dbReference>
<dbReference type="Pfam" id="PF07715">
    <property type="entry name" value="Plug"/>
    <property type="match status" value="1"/>
</dbReference>
<protein>
    <submittedName>
        <fullName evidence="10">TonB-linked SusC/RagA family outer membrane protein</fullName>
    </submittedName>
</protein>
<dbReference type="SUPFAM" id="SSF49464">
    <property type="entry name" value="Carboxypeptidase regulatory domain-like"/>
    <property type="match status" value="1"/>
</dbReference>
<evidence type="ECO:0000256" key="4">
    <source>
        <dbReference type="ARBA" id="ARBA00022692"/>
    </source>
</evidence>
<dbReference type="Gene3D" id="2.40.170.20">
    <property type="entry name" value="TonB-dependent receptor, beta-barrel domain"/>
    <property type="match status" value="1"/>
</dbReference>
<dbReference type="NCBIfam" id="TIGR04056">
    <property type="entry name" value="OMP_RagA_SusC"/>
    <property type="match status" value="1"/>
</dbReference>
<evidence type="ECO:0000256" key="6">
    <source>
        <dbReference type="ARBA" id="ARBA00023237"/>
    </source>
</evidence>
<dbReference type="InterPro" id="IPR039426">
    <property type="entry name" value="TonB-dep_rcpt-like"/>
</dbReference>
<dbReference type="AlphaFoldDB" id="A0A4Q7MVE1"/>
<feature type="domain" description="Secretin/TonB short N-terminal" evidence="9">
    <location>
        <begin position="69"/>
        <end position="120"/>
    </location>
</feature>
<accession>A0A4Q7MVE1</accession>
<evidence type="ECO:0000256" key="3">
    <source>
        <dbReference type="ARBA" id="ARBA00022452"/>
    </source>
</evidence>
<comment type="subcellular location">
    <subcellularLocation>
        <location evidence="1 7">Cell outer membrane</location>
        <topology evidence="1 7">Multi-pass membrane protein</topology>
    </subcellularLocation>
</comment>
<evidence type="ECO:0000313" key="11">
    <source>
        <dbReference type="Proteomes" id="UP000293874"/>
    </source>
</evidence>
<keyword evidence="6 7" id="KW-0998">Cell outer membrane</keyword>
<dbReference type="InterPro" id="IPR023997">
    <property type="entry name" value="TonB-dep_OMP_SusC/RagA_CS"/>
</dbReference>
<dbReference type="GO" id="GO:0009279">
    <property type="term" value="C:cell outer membrane"/>
    <property type="evidence" value="ECO:0007669"/>
    <property type="project" value="UniProtKB-SubCell"/>
</dbReference>
<keyword evidence="11" id="KW-1185">Reference proteome</keyword>
<sequence>MIFIILCKAVRQKQLAKPKINLVMRLTAMLLLAGCLQVSASGNAQKVSIHRENASLKKVFTDIKKQTGYLFFYNARLLNDAEPVTLSVKDVEMKDVLALVLKDQPLSFKIVNRTIVISAKRKDEPETTPLVTDTIPSGFIVTGVIVDDSTSRPIEGASVIIRGTNKGVATNNKGNFNIAVKLGAVLMISYVGYEPQTYTVRNASIIQVRLKQGAAKDPLANVVVTGYQLINKESFTGNAVTVSGEELRKVNPVNVLQSIQAFDPSFRVLENNLSGSNPNRLPNINLRGSTALPTSTGDILSRANLQSNVNMPTFILDGYEVSVEKIYDLDNSRIQSITLLKDAAATAVYGSRAANGVVVITTKQPRAGKLQVYYNGDFTVNAPDLTDYHLLNAEQKLEYERLAGLYNSVGERSTDMQEALYYRKKQNVVSGVNTYWLSQPLRVALGQKHTIYLEGGGNGIRYGLDLRYQAQPGVMKESTRDRYSVGVDLAYNPNTNFLFKNTLSVTQMNATQSPWGNFSDYVRMNPYYPKTDSLGNILQEVDSWLIDTRRNGADQYVTDVVLNPMYRSTQHSFDKNKYTEFIDAFSAEWNIADGIRLRGLFSLTKRKHTYDQFTSPGDNYYYFTAPDKLNERGSYTYANSDETYVDGNITLGYNKQVGDHFFNATLGANIRTATQDFTSFTAIGFPNDRFTNIGFAMGYAEGAAPGGFSTTERLGGTFISGNYTYKNKYLFDATLRSDGSSKFGTEKKIATFWSLGAGWNVHKEANFNSRIISMLKLRASTGKTGTVNFAPNMAKTTFNYWSDWYSTGMGSIVANYGNPALKWQQTINTDAGVDLGLFQDRIMISPRYYHKLTKGMLSDITLAPSTGFSFYKANLGDMLNEGFELNLKAAVIKTKEWMVNLNLNMARNTNKIILISNALKAYNDKVDEAQSSSYGSTPLVRYMEGQSLNTIYAVRSMGIDPQNGREIFLKKDGTYTYEWDVKDIVAVADNTPTADGFFGGSAAWKNFMLQVQFYTRFGGKDYNQTLVDRVENADPRYNVDSRVLGERWKKPGDIAKYKDIASTGSTMVSDRFVQRDNVLELSSVYLSYDFSKDFCKKLTMRNLRASFTMNDVYRWSSMTIERGLEYPFARSFTFSIQTSF</sequence>
<dbReference type="SUPFAM" id="SSF56935">
    <property type="entry name" value="Porins"/>
    <property type="match status" value="1"/>
</dbReference>
<dbReference type="InterPro" id="IPR036942">
    <property type="entry name" value="Beta-barrel_TonB_sf"/>
</dbReference>
<dbReference type="InterPro" id="IPR011662">
    <property type="entry name" value="Secretin/TonB_short_N"/>
</dbReference>
<dbReference type="Pfam" id="PF13715">
    <property type="entry name" value="CarbopepD_reg_2"/>
    <property type="match status" value="1"/>
</dbReference>
<dbReference type="InterPro" id="IPR008969">
    <property type="entry name" value="CarboxyPept-like_regulatory"/>
</dbReference>
<gene>
    <name evidence="10" type="ORF">EV199_4499</name>
</gene>
<proteinExistence type="inferred from homology"/>
<evidence type="ECO:0000256" key="7">
    <source>
        <dbReference type="PROSITE-ProRule" id="PRU01360"/>
    </source>
</evidence>
<dbReference type="Gene3D" id="2.170.130.10">
    <property type="entry name" value="TonB-dependent receptor, plug domain"/>
    <property type="match status" value="1"/>
</dbReference>
<dbReference type="InterPro" id="IPR012910">
    <property type="entry name" value="Plug_dom"/>
</dbReference>
<name>A0A4Q7MVE1_9BACT</name>
<dbReference type="PROSITE" id="PS52016">
    <property type="entry name" value="TONB_DEPENDENT_REC_3"/>
    <property type="match status" value="1"/>
</dbReference>
<dbReference type="Proteomes" id="UP000293874">
    <property type="component" value="Unassembled WGS sequence"/>
</dbReference>
<comment type="similarity">
    <text evidence="7">Belongs to the TonB-dependent receptor family.</text>
</comment>
<reference evidence="10 11" key="1">
    <citation type="submission" date="2019-02" db="EMBL/GenBank/DDBJ databases">
        <title>Genomic Encyclopedia of Type Strains, Phase IV (KMG-IV): sequencing the most valuable type-strain genomes for metagenomic binning, comparative biology and taxonomic classification.</title>
        <authorList>
            <person name="Goeker M."/>
        </authorList>
    </citation>
    <scope>NUCLEOTIDE SEQUENCE [LARGE SCALE GENOMIC DNA]</scope>
    <source>
        <strain evidence="10 11">DSM 18116</strain>
    </source>
</reference>
<comment type="caution">
    <text evidence="10">The sequence shown here is derived from an EMBL/GenBank/DDBJ whole genome shotgun (WGS) entry which is preliminary data.</text>
</comment>
<keyword evidence="3 7" id="KW-1134">Transmembrane beta strand</keyword>
<dbReference type="Pfam" id="PF07660">
    <property type="entry name" value="STN"/>
    <property type="match status" value="1"/>
</dbReference>
<evidence type="ECO:0000256" key="2">
    <source>
        <dbReference type="ARBA" id="ARBA00022448"/>
    </source>
</evidence>
<keyword evidence="2 7" id="KW-0813">Transport</keyword>
<evidence type="ECO:0000256" key="8">
    <source>
        <dbReference type="SAM" id="SignalP"/>
    </source>
</evidence>